<sequence length="278" mass="32273">MENFIREQEVEILISTMDRDSLDFLVPMFPFSIFSDFSILIVNQTQKGKFLNSDHSNVRVINSLERGLSRSRNLAIENAVGRILLIADDDVVYEEGFIAKIIKAHNEFKNAAVINFSILKTRGELMKKYPLVSKENLSSFDILNASSIEITLKREVLDKINIRFDESFGLGAIFEIGEEAVFLFDLKNRKQQLVFVPQIIAKHEKLTSSEKQNRIEKYHLQGALFTRIFARKYFLWLMIKLFFDLKQNRLSFRDIRTVLKSAKEGSKKIRIIQNGNKQ</sequence>
<comment type="caution">
    <text evidence="2">The sequence shown here is derived from an EMBL/GenBank/DDBJ whole genome shotgun (WGS) entry which is preliminary data.</text>
</comment>
<dbReference type="EMBL" id="JAWXVI010000002">
    <property type="protein sequence ID" value="MDX6188490.1"/>
    <property type="molecule type" value="Genomic_DNA"/>
</dbReference>
<gene>
    <name evidence="2" type="ORF">SGQ83_03935</name>
</gene>
<keyword evidence="2" id="KW-0328">Glycosyltransferase</keyword>
<dbReference type="InterPro" id="IPR029044">
    <property type="entry name" value="Nucleotide-diphossugar_trans"/>
</dbReference>
<feature type="domain" description="Glycosyltransferase 2-like" evidence="1">
    <location>
        <begin position="54"/>
        <end position="114"/>
    </location>
</feature>
<dbReference type="SUPFAM" id="SSF53448">
    <property type="entry name" value="Nucleotide-diphospho-sugar transferases"/>
    <property type="match status" value="1"/>
</dbReference>
<evidence type="ECO:0000313" key="3">
    <source>
        <dbReference type="Proteomes" id="UP001273350"/>
    </source>
</evidence>
<reference evidence="2 3" key="1">
    <citation type="submission" date="2023-11" db="EMBL/GenBank/DDBJ databases">
        <title>Unpublished Manusciprt.</title>
        <authorList>
            <person name="Saticioglu I.B."/>
            <person name="Ay H."/>
            <person name="Ajmi N."/>
            <person name="Altun S."/>
            <person name="Duman M."/>
        </authorList>
    </citation>
    <scope>NUCLEOTIDE SEQUENCE [LARGE SCALE GENOMIC DNA]</scope>
    <source>
        <strain evidence="2 3">Fl-318</strain>
    </source>
</reference>
<dbReference type="InterPro" id="IPR001173">
    <property type="entry name" value="Glyco_trans_2-like"/>
</dbReference>
<dbReference type="RefSeq" id="WP_230005028.1">
    <property type="nucleotide sequence ID" value="NZ_CP087134.1"/>
</dbReference>
<name>A0ABU4RAL0_9FLAO</name>
<keyword evidence="3" id="KW-1185">Reference proteome</keyword>
<keyword evidence="2" id="KW-0808">Transferase</keyword>
<dbReference type="GO" id="GO:0016757">
    <property type="term" value="F:glycosyltransferase activity"/>
    <property type="evidence" value="ECO:0007669"/>
    <property type="project" value="UniProtKB-KW"/>
</dbReference>
<dbReference type="Proteomes" id="UP001273350">
    <property type="component" value="Unassembled WGS sequence"/>
</dbReference>
<accession>A0ABU4RAL0</accession>
<evidence type="ECO:0000259" key="1">
    <source>
        <dbReference type="Pfam" id="PF00535"/>
    </source>
</evidence>
<organism evidence="2 3">
    <name type="scientific">Flavobacterium cupriresistens</name>
    <dbReference type="NCBI Taxonomy" id="2893885"/>
    <lineage>
        <taxon>Bacteria</taxon>
        <taxon>Pseudomonadati</taxon>
        <taxon>Bacteroidota</taxon>
        <taxon>Flavobacteriia</taxon>
        <taxon>Flavobacteriales</taxon>
        <taxon>Flavobacteriaceae</taxon>
        <taxon>Flavobacterium</taxon>
    </lineage>
</organism>
<dbReference type="CDD" id="cd00761">
    <property type="entry name" value="Glyco_tranf_GTA_type"/>
    <property type="match status" value="1"/>
</dbReference>
<evidence type="ECO:0000313" key="2">
    <source>
        <dbReference type="EMBL" id="MDX6188490.1"/>
    </source>
</evidence>
<dbReference type="Pfam" id="PF00535">
    <property type="entry name" value="Glycos_transf_2"/>
    <property type="match status" value="1"/>
</dbReference>
<proteinExistence type="predicted"/>
<protein>
    <submittedName>
        <fullName evidence="2">Glycosyltransferase family A protein</fullName>
        <ecNumber evidence="2">2.4.-.-</ecNumber>
    </submittedName>
</protein>
<dbReference type="EC" id="2.4.-.-" evidence="2"/>
<dbReference type="Gene3D" id="3.90.550.10">
    <property type="entry name" value="Spore Coat Polysaccharide Biosynthesis Protein SpsA, Chain A"/>
    <property type="match status" value="1"/>
</dbReference>